<sequence length="409" mass="46598">VHSMKWKKHKKHIFILSEAGKPIYSRYGNEDKLVTLMGVIQALISFVLDDKDCLRSVVAGGHLIVFLLRPPLILVAAASTGESQQQLLLQLRYMHNQILSVLTHTQLTKIFEQRRNYDLRRLLSGTEKFLNSLADLMDTDPCFLLSAVRGLPLDVSVRDVIGQSMQSAKIKDLVFAILIADGQLVTLVHMKKYILHPADLHLVINLLKASSAFETSDSWVPICLPNFDSSGYLYSHISYLDHSPACLLLLTVDQMAFKEMENCKQKIVEKLRKYNCLAAIKRAIKTGSYTCQEVGVGELRHFLYKNKSTAQFTSPSWGAPYSEPEEQERLYSLYRFVHQKVHNQARPLKILFYVGAHESVLGWVTTGFEMYAVFGPLTTKQVAILAINKILKWIKREEDRLFILNPPEY</sequence>
<dbReference type="EMBL" id="MRZV01001012">
    <property type="protein sequence ID" value="PIK41527.1"/>
    <property type="molecule type" value="Genomic_DNA"/>
</dbReference>
<dbReference type="OrthoDB" id="272411at2759"/>
<feature type="domain" description="FUZ/MON1/HPS1 first Longin" evidence="3">
    <location>
        <begin position="11"/>
        <end position="133"/>
    </location>
</feature>
<reference evidence="6 7" key="1">
    <citation type="journal article" date="2017" name="PLoS Biol.">
        <title>The sea cucumber genome provides insights into morphological evolution and visceral regeneration.</title>
        <authorList>
            <person name="Zhang X."/>
            <person name="Sun L."/>
            <person name="Yuan J."/>
            <person name="Sun Y."/>
            <person name="Gao Y."/>
            <person name="Zhang L."/>
            <person name="Li S."/>
            <person name="Dai H."/>
            <person name="Hamel J.F."/>
            <person name="Liu C."/>
            <person name="Yu Y."/>
            <person name="Liu S."/>
            <person name="Lin W."/>
            <person name="Guo K."/>
            <person name="Jin S."/>
            <person name="Xu P."/>
            <person name="Storey K.B."/>
            <person name="Huan P."/>
            <person name="Zhang T."/>
            <person name="Zhou Y."/>
            <person name="Zhang J."/>
            <person name="Lin C."/>
            <person name="Li X."/>
            <person name="Xing L."/>
            <person name="Huo D."/>
            <person name="Sun M."/>
            <person name="Wang L."/>
            <person name="Mercier A."/>
            <person name="Li F."/>
            <person name="Yang H."/>
            <person name="Xiang J."/>
        </authorList>
    </citation>
    <scope>NUCLEOTIDE SEQUENCE [LARGE SCALE GENOMIC DNA]</scope>
    <source>
        <strain evidence="6">Shaxun</strain>
        <tissue evidence="6">Muscle</tissue>
    </source>
</reference>
<dbReference type="GO" id="GO:0006623">
    <property type="term" value="P:protein targeting to vacuole"/>
    <property type="evidence" value="ECO:0007669"/>
    <property type="project" value="UniProtKB-UniRule"/>
</dbReference>
<evidence type="ECO:0000313" key="6">
    <source>
        <dbReference type="EMBL" id="PIK41527.1"/>
    </source>
</evidence>
<protein>
    <recommendedName>
        <fullName evidence="2">Vacuolar fusion protein MON1 homolog</fullName>
    </recommendedName>
</protein>
<dbReference type="InterPro" id="IPR043972">
    <property type="entry name" value="FUZ/MON1/HPS1_longin_1"/>
</dbReference>
<dbReference type="Proteomes" id="UP000230750">
    <property type="component" value="Unassembled WGS sequence"/>
</dbReference>
<dbReference type="Pfam" id="PF19037">
    <property type="entry name" value="Fuz_longin_2"/>
    <property type="match status" value="1"/>
</dbReference>
<dbReference type="PRINTS" id="PR01546">
    <property type="entry name" value="YEAST73DUF"/>
</dbReference>
<comment type="similarity">
    <text evidence="1 2">Belongs to the MON1/SAND family.</text>
</comment>
<dbReference type="Pfam" id="PF19036">
    <property type="entry name" value="Fuz_longin_1"/>
    <property type="match status" value="1"/>
</dbReference>
<feature type="domain" description="FUZ/MON1/HPS1 second Longin" evidence="4">
    <location>
        <begin position="171"/>
        <end position="269"/>
    </location>
</feature>
<dbReference type="PANTHER" id="PTHR13027">
    <property type="entry name" value="SAND PROTEIN-RELATED"/>
    <property type="match status" value="1"/>
</dbReference>
<evidence type="ECO:0000256" key="1">
    <source>
        <dbReference type="ARBA" id="ARBA00008968"/>
    </source>
</evidence>
<evidence type="ECO:0000313" key="7">
    <source>
        <dbReference type="Proteomes" id="UP000230750"/>
    </source>
</evidence>
<evidence type="ECO:0000256" key="2">
    <source>
        <dbReference type="RuleBase" id="RU367048"/>
    </source>
</evidence>
<gene>
    <name evidence="6" type="ORF">BSL78_21630</name>
</gene>
<accession>A0A2G8K0K0</accession>
<comment type="caution">
    <text evidence="6">The sequence shown here is derived from an EMBL/GenBank/DDBJ whole genome shotgun (WGS) entry which is preliminary data.</text>
</comment>
<dbReference type="InterPro" id="IPR043970">
    <property type="entry name" value="FUZ/MON1/HPS1_longin_3"/>
</dbReference>
<dbReference type="STRING" id="307972.A0A2G8K0K0"/>
<proteinExistence type="inferred from homology"/>
<dbReference type="GO" id="GO:0016192">
    <property type="term" value="P:vesicle-mediated transport"/>
    <property type="evidence" value="ECO:0007669"/>
    <property type="project" value="InterPro"/>
</dbReference>
<evidence type="ECO:0000259" key="3">
    <source>
        <dbReference type="Pfam" id="PF19036"/>
    </source>
</evidence>
<dbReference type="InterPro" id="IPR043971">
    <property type="entry name" value="FUZ/MON1/HPS1_longin_2"/>
</dbReference>
<dbReference type="InterPro" id="IPR004353">
    <property type="entry name" value="Mon1"/>
</dbReference>
<keyword evidence="7" id="KW-1185">Reference proteome</keyword>
<evidence type="ECO:0000259" key="5">
    <source>
        <dbReference type="Pfam" id="PF19038"/>
    </source>
</evidence>
<organism evidence="6 7">
    <name type="scientific">Stichopus japonicus</name>
    <name type="common">Sea cucumber</name>
    <dbReference type="NCBI Taxonomy" id="307972"/>
    <lineage>
        <taxon>Eukaryota</taxon>
        <taxon>Metazoa</taxon>
        <taxon>Echinodermata</taxon>
        <taxon>Eleutherozoa</taxon>
        <taxon>Echinozoa</taxon>
        <taxon>Holothuroidea</taxon>
        <taxon>Aspidochirotacea</taxon>
        <taxon>Aspidochirotida</taxon>
        <taxon>Stichopodidae</taxon>
        <taxon>Apostichopus</taxon>
    </lineage>
</organism>
<dbReference type="AlphaFoldDB" id="A0A2G8K0K0"/>
<comment type="function">
    <text evidence="2">Plays an important role in membrane trafficking through the secretory apparatus.</text>
</comment>
<name>A0A2G8K0K0_STIJA</name>
<feature type="domain" description="FUZ/MON1/HPS1 third Longin" evidence="5">
    <location>
        <begin position="298"/>
        <end position="398"/>
    </location>
</feature>
<dbReference type="Pfam" id="PF19038">
    <property type="entry name" value="Fuz_longin_3"/>
    <property type="match status" value="1"/>
</dbReference>
<dbReference type="PANTHER" id="PTHR13027:SF7">
    <property type="entry name" value="VACUOLAR FUSION PROTEIN MON1 HOMOLOG"/>
    <property type="match status" value="1"/>
</dbReference>
<feature type="non-terminal residue" evidence="6">
    <location>
        <position position="1"/>
    </location>
</feature>
<evidence type="ECO:0000259" key="4">
    <source>
        <dbReference type="Pfam" id="PF19037"/>
    </source>
</evidence>
<dbReference type="GO" id="GO:0035658">
    <property type="term" value="C:Mon1-Ccz1 complex"/>
    <property type="evidence" value="ECO:0007669"/>
    <property type="project" value="TreeGrafter"/>
</dbReference>